<dbReference type="PATRIC" id="fig|1317121.7.peg.1204"/>
<keyword evidence="15" id="KW-1185">Reference proteome</keyword>
<dbReference type="PROSITE" id="PS50885">
    <property type="entry name" value="HAMP"/>
    <property type="match status" value="1"/>
</dbReference>
<evidence type="ECO:0000256" key="3">
    <source>
        <dbReference type="ARBA" id="ARBA00012438"/>
    </source>
</evidence>
<dbReference type="Proteomes" id="UP000036938">
    <property type="component" value="Unassembled WGS sequence"/>
</dbReference>
<evidence type="ECO:0000256" key="8">
    <source>
        <dbReference type="ARBA" id="ARBA00022989"/>
    </source>
</evidence>
<dbReference type="GO" id="GO:0005886">
    <property type="term" value="C:plasma membrane"/>
    <property type="evidence" value="ECO:0007669"/>
    <property type="project" value="TreeGrafter"/>
</dbReference>
<dbReference type="PROSITE" id="PS50109">
    <property type="entry name" value="HIS_KIN"/>
    <property type="match status" value="1"/>
</dbReference>
<dbReference type="SUPFAM" id="SSF47384">
    <property type="entry name" value="Homodimeric domain of signal transducing histidine kinase"/>
    <property type="match status" value="1"/>
</dbReference>
<dbReference type="CDD" id="cd00075">
    <property type="entry name" value="HATPase"/>
    <property type="match status" value="1"/>
</dbReference>
<keyword evidence="10 11" id="KW-0472">Membrane</keyword>
<dbReference type="EMBL" id="AQQZ01000002">
    <property type="protein sequence ID" value="KNG94606.1"/>
    <property type="molecule type" value="Genomic_DNA"/>
</dbReference>
<dbReference type="InterPro" id="IPR003661">
    <property type="entry name" value="HisK_dim/P_dom"/>
</dbReference>
<dbReference type="Pfam" id="PF02518">
    <property type="entry name" value="HATPase_c"/>
    <property type="match status" value="1"/>
</dbReference>
<proteinExistence type="predicted"/>
<keyword evidence="7" id="KW-0418">Kinase</keyword>
<dbReference type="Gene3D" id="6.10.340.10">
    <property type="match status" value="1"/>
</dbReference>
<evidence type="ECO:0000256" key="7">
    <source>
        <dbReference type="ARBA" id="ARBA00022777"/>
    </source>
</evidence>
<evidence type="ECO:0000256" key="6">
    <source>
        <dbReference type="ARBA" id="ARBA00022692"/>
    </source>
</evidence>
<dbReference type="InterPro" id="IPR004358">
    <property type="entry name" value="Sig_transdc_His_kin-like_C"/>
</dbReference>
<comment type="caution">
    <text evidence="14">The sequence shown here is derived from an EMBL/GenBank/DDBJ whole genome shotgun (WGS) entry which is preliminary data.</text>
</comment>
<dbReference type="InterPro" id="IPR005467">
    <property type="entry name" value="His_kinase_dom"/>
</dbReference>
<dbReference type="RefSeq" id="WP_082176146.1">
    <property type="nucleotide sequence ID" value="NZ_AQQZ01000002.1"/>
</dbReference>
<dbReference type="Gene3D" id="1.10.287.130">
    <property type="match status" value="1"/>
</dbReference>
<keyword evidence="6 11" id="KW-0812">Transmembrane</keyword>
<evidence type="ECO:0000259" key="12">
    <source>
        <dbReference type="PROSITE" id="PS50109"/>
    </source>
</evidence>
<gene>
    <name evidence="14" type="ORF">ATO11_04165</name>
</gene>
<dbReference type="SUPFAM" id="SSF55874">
    <property type="entry name" value="ATPase domain of HSP90 chaperone/DNA topoisomerase II/histidine kinase"/>
    <property type="match status" value="1"/>
</dbReference>
<dbReference type="Gene3D" id="3.30.565.10">
    <property type="entry name" value="Histidine kinase-like ATPase, C-terminal domain"/>
    <property type="match status" value="1"/>
</dbReference>
<accession>A0A0L1JS87</accession>
<dbReference type="GO" id="GO:0000155">
    <property type="term" value="F:phosphorelay sensor kinase activity"/>
    <property type="evidence" value="ECO:0007669"/>
    <property type="project" value="InterPro"/>
</dbReference>
<dbReference type="InterPro" id="IPR036097">
    <property type="entry name" value="HisK_dim/P_sf"/>
</dbReference>
<dbReference type="PANTHER" id="PTHR45436:SF8">
    <property type="entry name" value="HISTIDINE KINASE"/>
    <property type="match status" value="1"/>
</dbReference>
<organism evidence="14 15">
    <name type="scientific">Pseudaestuariivita atlantica</name>
    <dbReference type="NCBI Taxonomy" id="1317121"/>
    <lineage>
        <taxon>Bacteria</taxon>
        <taxon>Pseudomonadati</taxon>
        <taxon>Pseudomonadota</taxon>
        <taxon>Alphaproteobacteria</taxon>
        <taxon>Rhodobacterales</taxon>
        <taxon>Paracoccaceae</taxon>
        <taxon>Pseudaestuariivita</taxon>
    </lineage>
</organism>
<evidence type="ECO:0000259" key="13">
    <source>
        <dbReference type="PROSITE" id="PS50885"/>
    </source>
</evidence>
<evidence type="ECO:0000256" key="5">
    <source>
        <dbReference type="ARBA" id="ARBA00022679"/>
    </source>
</evidence>
<comment type="catalytic activity">
    <reaction evidence="1">
        <text>ATP + protein L-histidine = ADP + protein N-phospho-L-histidine.</text>
        <dbReference type="EC" id="2.7.13.3"/>
    </reaction>
</comment>
<dbReference type="InterPro" id="IPR050428">
    <property type="entry name" value="TCS_sensor_his_kinase"/>
</dbReference>
<dbReference type="InterPro" id="IPR003594">
    <property type="entry name" value="HATPase_dom"/>
</dbReference>
<keyword evidence="4" id="KW-0597">Phosphoprotein</keyword>
<evidence type="ECO:0000313" key="14">
    <source>
        <dbReference type="EMBL" id="KNG94606.1"/>
    </source>
</evidence>
<dbReference type="CDD" id="cd00082">
    <property type="entry name" value="HisKA"/>
    <property type="match status" value="1"/>
</dbReference>
<feature type="transmembrane region" description="Helical" evidence="11">
    <location>
        <begin position="160"/>
        <end position="183"/>
    </location>
</feature>
<name>A0A0L1JS87_9RHOB</name>
<dbReference type="PANTHER" id="PTHR45436">
    <property type="entry name" value="SENSOR HISTIDINE KINASE YKOH"/>
    <property type="match status" value="1"/>
</dbReference>
<dbReference type="EC" id="2.7.13.3" evidence="3"/>
<protein>
    <recommendedName>
        <fullName evidence="3">histidine kinase</fullName>
        <ecNumber evidence="3">2.7.13.3</ecNumber>
    </recommendedName>
</protein>
<sequence length="458" mass="48943">MTSGETRQKTGRWWRQLHHSAPMRHTLLLLAVFIAIDVLSLGAAYLKLRADVARELAAELRREAAGLDLTATPNALSTIVAARARVSDPAEMVMVFLRSDGRQVGNVRAAMRGGEIALVPREGGEPLAPAGYLREPQELAGGILILGVSLAPLDDLRRNFLLLFLISIVPTAALSLLAGVAVARRDARRVSDIERTLDQLTGGDLTARADPPTGSDDMARIALGVNRLASKQQNSIAALRQVSTDIAHDLKTPLQRVSGLLEDLQRSVEGNAEAEALAGQAAHEVRRAGSVFNAMVRIAMVEGSDHGQNFTIVDLGKIAKDIAELYQPTIEDAGKTLQVDIDERTHPIKGDAELLGQAVSNLLENALVHTPAGTEITVSVEESSDGVSLIVADTGSGIPEGERGKVTQRFYRLERSRSTPGHGLGLSLVAAVAELHSAEMMLADNEPGLRATIRFKAV</sequence>
<feature type="domain" description="HAMP" evidence="13">
    <location>
        <begin position="184"/>
        <end position="237"/>
    </location>
</feature>
<evidence type="ECO:0000256" key="11">
    <source>
        <dbReference type="SAM" id="Phobius"/>
    </source>
</evidence>
<dbReference type="OrthoDB" id="9815202at2"/>
<dbReference type="InterPro" id="IPR003660">
    <property type="entry name" value="HAMP_dom"/>
</dbReference>
<dbReference type="AlphaFoldDB" id="A0A0L1JS87"/>
<dbReference type="SMART" id="SM00388">
    <property type="entry name" value="HisKA"/>
    <property type="match status" value="1"/>
</dbReference>
<dbReference type="PRINTS" id="PR00344">
    <property type="entry name" value="BCTRLSENSOR"/>
</dbReference>
<dbReference type="STRING" id="1317121.ATO11_04165"/>
<dbReference type="SMART" id="SM00387">
    <property type="entry name" value="HATPase_c"/>
    <property type="match status" value="1"/>
</dbReference>
<evidence type="ECO:0000256" key="4">
    <source>
        <dbReference type="ARBA" id="ARBA00022553"/>
    </source>
</evidence>
<evidence type="ECO:0000256" key="2">
    <source>
        <dbReference type="ARBA" id="ARBA00004370"/>
    </source>
</evidence>
<keyword evidence="9" id="KW-0902">Two-component regulatory system</keyword>
<feature type="transmembrane region" description="Helical" evidence="11">
    <location>
        <begin position="27"/>
        <end position="46"/>
    </location>
</feature>
<keyword evidence="5" id="KW-0808">Transferase</keyword>
<evidence type="ECO:0000256" key="9">
    <source>
        <dbReference type="ARBA" id="ARBA00023012"/>
    </source>
</evidence>
<evidence type="ECO:0000256" key="1">
    <source>
        <dbReference type="ARBA" id="ARBA00000085"/>
    </source>
</evidence>
<comment type="subcellular location">
    <subcellularLocation>
        <location evidence="2">Membrane</location>
    </subcellularLocation>
</comment>
<keyword evidence="8 11" id="KW-1133">Transmembrane helix</keyword>
<dbReference type="InterPro" id="IPR036890">
    <property type="entry name" value="HATPase_C_sf"/>
</dbReference>
<evidence type="ECO:0000256" key="10">
    <source>
        <dbReference type="ARBA" id="ARBA00023136"/>
    </source>
</evidence>
<reference evidence="14 15" key="1">
    <citation type="journal article" date="2015" name="Int. J. Syst. Evol. Microbiol.">
        <title>Aestuariivita atlantica sp. nov., isolated from deep sea sediment of the Atlantic Ocean.</title>
        <authorList>
            <person name="Li G."/>
            <person name="Lai Q."/>
            <person name="Du Y."/>
            <person name="Liu X."/>
            <person name="Sun F."/>
            <person name="Shao Z."/>
        </authorList>
    </citation>
    <scope>NUCLEOTIDE SEQUENCE [LARGE SCALE GENOMIC DNA]</scope>
    <source>
        <strain evidence="14 15">22II-S11-z3</strain>
    </source>
</reference>
<dbReference type="Pfam" id="PF00512">
    <property type="entry name" value="HisKA"/>
    <property type="match status" value="1"/>
</dbReference>
<feature type="domain" description="Histidine kinase" evidence="12">
    <location>
        <begin position="245"/>
        <end position="458"/>
    </location>
</feature>
<evidence type="ECO:0000313" key="15">
    <source>
        <dbReference type="Proteomes" id="UP000036938"/>
    </source>
</evidence>